<dbReference type="Gene3D" id="3.40.50.300">
    <property type="entry name" value="P-loop containing nucleotide triphosphate hydrolases"/>
    <property type="match status" value="2"/>
</dbReference>
<dbReference type="GO" id="GO:0016787">
    <property type="term" value="F:hydrolase activity"/>
    <property type="evidence" value="ECO:0007669"/>
    <property type="project" value="UniProtKB-KW"/>
</dbReference>
<dbReference type="PANTHER" id="PTHR42957:SF1">
    <property type="entry name" value="HELICASE MJ1565-RELATED"/>
    <property type="match status" value="1"/>
</dbReference>
<organism evidence="15">
    <name type="scientific">Ignisphaera aggregans</name>
    <dbReference type="NCBI Taxonomy" id="334771"/>
    <lineage>
        <taxon>Archaea</taxon>
        <taxon>Thermoproteota</taxon>
        <taxon>Thermoprotei</taxon>
        <taxon>Desulfurococcales</taxon>
        <taxon>Desulfurococcaceae</taxon>
        <taxon>Ignisphaera</taxon>
    </lineage>
</organism>
<comment type="caution">
    <text evidence="15">The sequence shown here is derived from an EMBL/GenBank/DDBJ whole genome shotgun (WGS) entry which is preliminary data.</text>
</comment>
<keyword evidence="6" id="KW-0238">DNA-binding</keyword>
<protein>
    <submittedName>
        <fullName evidence="15">ATP-binding protein</fullName>
    </submittedName>
</protein>
<dbReference type="GO" id="GO:0043138">
    <property type="term" value="F:3'-5' DNA helicase activity"/>
    <property type="evidence" value="ECO:0007669"/>
    <property type="project" value="UniProtKB-EC"/>
</dbReference>
<dbReference type="Pfam" id="PF05872">
    <property type="entry name" value="HerA_C"/>
    <property type="match status" value="1"/>
</dbReference>
<dbReference type="AlphaFoldDB" id="A0A7C4JKQ0"/>
<evidence type="ECO:0000256" key="2">
    <source>
        <dbReference type="ARBA" id="ARBA00022741"/>
    </source>
</evidence>
<proteinExistence type="inferred from homology"/>
<evidence type="ECO:0000256" key="8">
    <source>
        <dbReference type="ARBA" id="ARBA00034617"/>
    </source>
</evidence>
<evidence type="ECO:0000256" key="5">
    <source>
        <dbReference type="ARBA" id="ARBA00022840"/>
    </source>
</evidence>
<dbReference type="SUPFAM" id="SSF52540">
    <property type="entry name" value="P-loop containing nucleoside triphosphate hydrolases"/>
    <property type="match status" value="1"/>
</dbReference>
<evidence type="ECO:0000259" key="13">
    <source>
        <dbReference type="Pfam" id="PF09378"/>
    </source>
</evidence>
<dbReference type="Pfam" id="PF09378">
    <property type="entry name" value="HAS-barrel"/>
    <property type="match status" value="1"/>
</dbReference>
<feature type="domain" description="Helicase HerA central" evidence="11">
    <location>
        <begin position="149"/>
        <end position="342"/>
    </location>
</feature>
<dbReference type="InterPro" id="IPR018538">
    <property type="entry name" value="HerA_barrel_dom"/>
</dbReference>
<evidence type="ECO:0000256" key="4">
    <source>
        <dbReference type="ARBA" id="ARBA00022806"/>
    </source>
</evidence>
<dbReference type="GO" id="GO:0005524">
    <property type="term" value="F:ATP binding"/>
    <property type="evidence" value="ECO:0007669"/>
    <property type="project" value="UniProtKB-KW"/>
</dbReference>
<evidence type="ECO:0000256" key="3">
    <source>
        <dbReference type="ARBA" id="ARBA00022801"/>
    </source>
</evidence>
<dbReference type="GO" id="GO:0043139">
    <property type="term" value="F:5'-3' DNA helicase activity"/>
    <property type="evidence" value="ECO:0007669"/>
    <property type="project" value="UniProtKB-EC"/>
</dbReference>
<keyword evidence="2" id="KW-0547">Nucleotide-binding</keyword>
<comment type="catalytic activity">
    <reaction evidence="10">
        <text>ATP + H2O = ADP + phosphate + H(+)</text>
        <dbReference type="Rhea" id="RHEA:13065"/>
        <dbReference type="ChEBI" id="CHEBI:15377"/>
        <dbReference type="ChEBI" id="CHEBI:15378"/>
        <dbReference type="ChEBI" id="CHEBI:30616"/>
        <dbReference type="ChEBI" id="CHEBI:43474"/>
        <dbReference type="ChEBI" id="CHEBI:456216"/>
        <dbReference type="EC" id="5.6.2.4"/>
    </reaction>
</comment>
<keyword evidence="7" id="KW-0413">Isomerase</keyword>
<gene>
    <name evidence="15" type="ORF">ENU08_05485</name>
    <name evidence="14" type="ORF">ENU41_06555</name>
</gene>
<evidence type="ECO:0000256" key="9">
    <source>
        <dbReference type="ARBA" id="ARBA00048954"/>
    </source>
</evidence>
<dbReference type="InterPro" id="IPR033186">
    <property type="entry name" value="HerA_C"/>
</dbReference>
<name>A0A7C4JKQ0_9CREN</name>
<evidence type="ECO:0000313" key="15">
    <source>
        <dbReference type="EMBL" id="HGQ64679.1"/>
    </source>
</evidence>
<sequence>MSFLSILKSNSASTAEHVELENIGYVVGESKPYKAEVLASRPLMVGEYLYMEYYGFDVLAMVSSTITGSSVITEDMHDPRDIERIVKNIRGGEKMYYHKGVINILGYLDDSCSKLRIPPVPPPPGTEVVKAPRSILSKIFSPAKDSYAKVGVLLREPSVEVKVDINKVVSRHLGILAMTGMGKSNLVALLAKRVAEKHGTIIIFDYHGEYISMTTPGLNVIKPKLNPRMMSFDEIARLLNIPKNATRQRAALFESLDHMPRNSDFFHDLRRCLQTKIPKFGTSAQKILDMVIAYEKYLRKILSEEVEDVVEQIALGGINIVDLSELQINQADAVIAHWLNRVLNARKEVALGGRRGLQVPIIVVVEEAHIFIPNDQETATKREATAIVREGRKFGVGLVIVSQRPRGLDATILSQLGNLAILRIVHPEDQNHIARYCEPMFHDVIEELPGLNIGEAILLGEWVRIPTIAKIDYVEEKIAGFDVDAVSIWGSYFNG</sequence>
<dbReference type="InterPro" id="IPR002789">
    <property type="entry name" value="HerA_central"/>
</dbReference>
<feature type="domain" description="Helicase HerA barrel" evidence="13">
    <location>
        <begin position="23"/>
        <end position="110"/>
    </location>
</feature>
<comment type="catalytic activity">
    <reaction evidence="8">
        <text>Couples ATP hydrolysis with the unwinding of duplex DNA by translocating in the 3'-5' direction.</text>
        <dbReference type="EC" id="5.6.2.4"/>
    </reaction>
</comment>
<comment type="similarity">
    <text evidence="1">Belongs to the HerA family.</text>
</comment>
<keyword evidence="4" id="KW-0347">Helicase</keyword>
<reference evidence="15" key="1">
    <citation type="journal article" date="2020" name="mSystems">
        <title>Genome- and Community-Level Interaction Insights into Carbon Utilization and Element Cycling Functions of Hydrothermarchaeota in Hydrothermal Sediment.</title>
        <authorList>
            <person name="Zhou Z."/>
            <person name="Liu Y."/>
            <person name="Xu W."/>
            <person name="Pan J."/>
            <person name="Luo Z.H."/>
            <person name="Li M."/>
        </authorList>
    </citation>
    <scope>NUCLEOTIDE SEQUENCE [LARGE SCALE GENOMIC DNA]</scope>
    <source>
        <strain evidence="15">SpSt-637</strain>
        <strain evidence="14">SpSt-667</strain>
    </source>
</reference>
<accession>A0A7C4JKQ0</accession>
<dbReference type="EMBL" id="DTBD01000048">
    <property type="protein sequence ID" value="HGQ64679.1"/>
    <property type="molecule type" value="Genomic_DNA"/>
</dbReference>
<dbReference type="PANTHER" id="PTHR42957">
    <property type="entry name" value="HELICASE MJ1565-RELATED"/>
    <property type="match status" value="1"/>
</dbReference>
<dbReference type="InterPro" id="IPR008571">
    <property type="entry name" value="HerA-like"/>
</dbReference>
<evidence type="ECO:0000313" key="14">
    <source>
        <dbReference type="EMBL" id="HGQ36319.1"/>
    </source>
</evidence>
<evidence type="ECO:0000259" key="12">
    <source>
        <dbReference type="Pfam" id="PF05872"/>
    </source>
</evidence>
<evidence type="ECO:0000256" key="6">
    <source>
        <dbReference type="ARBA" id="ARBA00023125"/>
    </source>
</evidence>
<evidence type="ECO:0000256" key="10">
    <source>
        <dbReference type="ARBA" id="ARBA00048988"/>
    </source>
</evidence>
<feature type="domain" description="Helicase HerA-like C-terminal" evidence="12">
    <location>
        <begin position="362"/>
        <end position="457"/>
    </location>
</feature>
<comment type="catalytic activity">
    <reaction evidence="9">
        <text>ATP + H2O = ADP + phosphate + H(+)</text>
        <dbReference type="Rhea" id="RHEA:13065"/>
        <dbReference type="ChEBI" id="CHEBI:15377"/>
        <dbReference type="ChEBI" id="CHEBI:15378"/>
        <dbReference type="ChEBI" id="CHEBI:30616"/>
        <dbReference type="ChEBI" id="CHEBI:43474"/>
        <dbReference type="ChEBI" id="CHEBI:456216"/>
        <dbReference type="EC" id="5.6.2.3"/>
    </reaction>
</comment>
<evidence type="ECO:0000256" key="7">
    <source>
        <dbReference type="ARBA" id="ARBA00023235"/>
    </source>
</evidence>
<dbReference type="Pfam" id="PF01935">
    <property type="entry name" value="DUF87"/>
    <property type="match status" value="1"/>
</dbReference>
<evidence type="ECO:0000256" key="1">
    <source>
        <dbReference type="ARBA" id="ARBA00007816"/>
    </source>
</evidence>
<keyword evidence="5 15" id="KW-0067">ATP-binding</keyword>
<dbReference type="InterPro" id="IPR027417">
    <property type="entry name" value="P-loop_NTPase"/>
</dbReference>
<keyword evidence="3" id="KW-0378">Hydrolase</keyword>
<evidence type="ECO:0000259" key="11">
    <source>
        <dbReference type="Pfam" id="PF01935"/>
    </source>
</evidence>
<dbReference type="EMBL" id="DTCK01000040">
    <property type="protein sequence ID" value="HGQ36319.1"/>
    <property type="molecule type" value="Genomic_DNA"/>
</dbReference>
<dbReference type="GO" id="GO:0003677">
    <property type="term" value="F:DNA binding"/>
    <property type="evidence" value="ECO:0007669"/>
    <property type="project" value="UniProtKB-KW"/>
</dbReference>